<feature type="signal peptide" evidence="1">
    <location>
        <begin position="1"/>
        <end position="20"/>
    </location>
</feature>
<evidence type="ECO:0000256" key="1">
    <source>
        <dbReference type="SAM" id="SignalP"/>
    </source>
</evidence>
<dbReference type="InterPro" id="IPR038081">
    <property type="entry name" value="CalX-like_sf"/>
</dbReference>
<dbReference type="EMBL" id="DNWC01000019">
    <property type="protein sequence ID" value="HBJ07579.1"/>
    <property type="molecule type" value="Genomic_DNA"/>
</dbReference>
<sequence length="155" mass="17193">MKFVKILFLLAVAIVLSSCSKDEEPFDHPFIYIADAQGGSSAVIDCDGTFVATYYVYMSTKKIAEDVTVDYELVVGDGLQEGVDFRQVSPGSSIVFPSGVYERPIRIEWLNHMIEAGKNNTVKIVLKSNSKNFTIGFPGPDHLNSEYTITKQIPF</sequence>
<dbReference type="SUPFAM" id="SSF141072">
    <property type="entry name" value="CalX-like"/>
    <property type="match status" value="1"/>
</dbReference>
<dbReference type="AlphaFoldDB" id="A0A354LZ90"/>
<reference evidence="2 3" key="1">
    <citation type="journal article" date="2018" name="Nat. Biotechnol.">
        <title>A standardized bacterial taxonomy based on genome phylogeny substantially revises the tree of life.</title>
        <authorList>
            <person name="Parks D.H."/>
            <person name="Chuvochina M."/>
            <person name="Waite D.W."/>
            <person name="Rinke C."/>
            <person name="Skarshewski A."/>
            <person name="Chaumeil P.A."/>
            <person name="Hugenholtz P."/>
        </authorList>
    </citation>
    <scope>NUCLEOTIDE SEQUENCE [LARGE SCALE GENOMIC DNA]</scope>
    <source>
        <strain evidence="2">UBA11482</strain>
    </source>
</reference>
<dbReference type="GeneID" id="92927244"/>
<dbReference type="RefSeq" id="WP_022602609.1">
    <property type="nucleotide sequence ID" value="NZ_AP028032.1"/>
</dbReference>
<evidence type="ECO:0000313" key="3">
    <source>
        <dbReference type="Proteomes" id="UP000262954"/>
    </source>
</evidence>
<organism evidence="2 3">
    <name type="scientific">Coprobacter fastidiosus</name>
    <dbReference type="NCBI Taxonomy" id="1099853"/>
    <lineage>
        <taxon>Bacteria</taxon>
        <taxon>Pseudomonadati</taxon>
        <taxon>Bacteroidota</taxon>
        <taxon>Bacteroidia</taxon>
        <taxon>Bacteroidales</taxon>
        <taxon>Barnesiellaceae</taxon>
        <taxon>Coprobacter</taxon>
    </lineage>
</organism>
<dbReference type="Gene3D" id="2.60.40.2030">
    <property type="match status" value="1"/>
</dbReference>
<gene>
    <name evidence="2" type="ORF">DDY73_01105</name>
</gene>
<dbReference type="Proteomes" id="UP000262954">
    <property type="component" value="Unassembled WGS sequence"/>
</dbReference>
<evidence type="ECO:0008006" key="4">
    <source>
        <dbReference type="Google" id="ProtNLM"/>
    </source>
</evidence>
<dbReference type="PROSITE" id="PS51257">
    <property type="entry name" value="PROKAR_LIPOPROTEIN"/>
    <property type="match status" value="1"/>
</dbReference>
<comment type="caution">
    <text evidence="2">The sequence shown here is derived from an EMBL/GenBank/DDBJ whole genome shotgun (WGS) entry which is preliminary data.</text>
</comment>
<keyword evidence="1" id="KW-0732">Signal</keyword>
<feature type="chain" id="PRO_5016774560" description="DUF4843 domain-containing protein" evidence="1">
    <location>
        <begin position="21"/>
        <end position="155"/>
    </location>
</feature>
<evidence type="ECO:0000313" key="2">
    <source>
        <dbReference type="EMBL" id="HBJ07579.1"/>
    </source>
</evidence>
<proteinExistence type="predicted"/>
<accession>A0A354LZ90</accession>
<protein>
    <recommendedName>
        <fullName evidence="4">DUF4843 domain-containing protein</fullName>
    </recommendedName>
</protein>
<name>A0A354LZ90_9BACT</name>